<gene>
    <name evidence="2" type="ORF">L195_g062246</name>
</gene>
<feature type="region of interest" description="Disordered" evidence="1">
    <location>
        <begin position="29"/>
        <end position="72"/>
    </location>
</feature>
<dbReference type="AlphaFoldDB" id="A0A2K3KEJ8"/>
<name>A0A2K3KEJ8_TRIPR</name>
<reference evidence="2 3" key="2">
    <citation type="journal article" date="2017" name="Front. Plant Sci.">
        <title>Gene Classification and Mining of Molecular Markers Useful in Red Clover (Trifolium pratense) Breeding.</title>
        <authorList>
            <person name="Istvanek J."/>
            <person name="Dluhosova J."/>
            <person name="Dluhos P."/>
            <person name="Patkova L."/>
            <person name="Nedelnik J."/>
            <person name="Repkova J."/>
        </authorList>
    </citation>
    <scope>NUCLEOTIDE SEQUENCE [LARGE SCALE GENOMIC DNA]</scope>
    <source>
        <strain evidence="3">cv. Tatra</strain>
        <tissue evidence="2">Young leaves</tissue>
    </source>
</reference>
<organism evidence="2 3">
    <name type="scientific">Trifolium pratense</name>
    <name type="common">Red clover</name>
    <dbReference type="NCBI Taxonomy" id="57577"/>
    <lineage>
        <taxon>Eukaryota</taxon>
        <taxon>Viridiplantae</taxon>
        <taxon>Streptophyta</taxon>
        <taxon>Embryophyta</taxon>
        <taxon>Tracheophyta</taxon>
        <taxon>Spermatophyta</taxon>
        <taxon>Magnoliopsida</taxon>
        <taxon>eudicotyledons</taxon>
        <taxon>Gunneridae</taxon>
        <taxon>Pentapetalae</taxon>
        <taxon>rosids</taxon>
        <taxon>fabids</taxon>
        <taxon>Fabales</taxon>
        <taxon>Fabaceae</taxon>
        <taxon>Papilionoideae</taxon>
        <taxon>50 kb inversion clade</taxon>
        <taxon>NPAAA clade</taxon>
        <taxon>Hologalegina</taxon>
        <taxon>IRL clade</taxon>
        <taxon>Trifolieae</taxon>
        <taxon>Trifolium</taxon>
    </lineage>
</organism>
<protein>
    <submittedName>
        <fullName evidence="2">Uncharacterized protein</fullName>
    </submittedName>
</protein>
<feature type="non-terminal residue" evidence="2">
    <location>
        <position position="1"/>
    </location>
</feature>
<accession>A0A2K3KEJ8</accession>
<feature type="compositionally biased region" description="Polar residues" evidence="1">
    <location>
        <begin position="59"/>
        <end position="72"/>
    </location>
</feature>
<dbReference type="Proteomes" id="UP000236291">
    <property type="component" value="Unassembled WGS sequence"/>
</dbReference>
<reference evidence="2 3" key="1">
    <citation type="journal article" date="2014" name="Am. J. Bot.">
        <title>Genome assembly and annotation for red clover (Trifolium pratense; Fabaceae).</title>
        <authorList>
            <person name="Istvanek J."/>
            <person name="Jaros M."/>
            <person name="Krenek A."/>
            <person name="Repkova J."/>
        </authorList>
    </citation>
    <scope>NUCLEOTIDE SEQUENCE [LARGE SCALE GENOMIC DNA]</scope>
    <source>
        <strain evidence="3">cv. Tatra</strain>
        <tissue evidence="2">Young leaves</tissue>
    </source>
</reference>
<comment type="caution">
    <text evidence="2">The sequence shown here is derived from an EMBL/GenBank/DDBJ whole genome shotgun (WGS) entry which is preliminary data.</text>
</comment>
<proteinExistence type="predicted"/>
<dbReference type="EMBL" id="ASHM01169410">
    <property type="protein sequence ID" value="PNX64702.1"/>
    <property type="molecule type" value="Genomic_DNA"/>
</dbReference>
<evidence type="ECO:0000313" key="3">
    <source>
        <dbReference type="Proteomes" id="UP000236291"/>
    </source>
</evidence>
<sequence length="72" mass="8188">QPIQLLKLLESVSPTRNNETKLQGDLLPLHPTALPRRHSPPDCLNRRLVPQPDRHPSIVLQSVSRQTDLDQL</sequence>
<evidence type="ECO:0000313" key="2">
    <source>
        <dbReference type="EMBL" id="PNX64702.1"/>
    </source>
</evidence>
<evidence type="ECO:0000256" key="1">
    <source>
        <dbReference type="SAM" id="MobiDB-lite"/>
    </source>
</evidence>